<keyword evidence="4 8" id="KW-0812">Transmembrane</keyword>
<feature type="domain" description="Glycosyltransferase 2-like" evidence="9">
    <location>
        <begin position="11"/>
        <end position="138"/>
    </location>
</feature>
<sequence>MSDIFKRDFTLVIPAFNEFPVLPDLVTELRATFSKYHLSGEIIFVDDGSTDHTAELALELTADWDAVKVLRHRSNLGKTESILTAFKESTRRNMIIFDADLQHSPEEIPRFLVELQRGSDIVTGKKVGDYQKPFVSKIYNWLSKRIFKVPVSDLNSMKAFKTEILSGIHLRHDWHRFFVVLAYHKGYSVSEISIELFPRIAGESKYSSPLRIIPAIMDMMSVWFLIIFSRKPLILFGFTGIILILSGLLVAALAFYFRFALDTGFRPLLYLVMLLETVGFLMLGFGLIAEMIAQVREEFHQSRQE</sequence>
<dbReference type="GO" id="GO:0005886">
    <property type="term" value="C:plasma membrane"/>
    <property type="evidence" value="ECO:0007669"/>
    <property type="project" value="TreeGrafter"/>
</dbReference>
<dbReference type="SUPFAM" id="SSF53448">
    <property type="entry name" value="Nucleotide-diphospho-sugar transferases"/>
    <property type="match status" value="1"/>
</dbReference>
<evidence type="ECO:0000256" key="7">
    <source>
        <dbReference type="ARBA" id="ARBA00023136"/>
    </source>
</evidence>
<name>A0A382HWA0_9ZZZZ</name>
<feature type="transmembrane region" description="Helical" evidence="8">
    <location>
        <begin position="209"/>
        <end position="228"/>
    </location>
</feature>
<evidence type="ECO:0000256" key="1">
    <source>
        <dbReference type="ARBA" id="ARBA00022475"/>
    </source>
</evidence>
<keyword evidence="3" id="KW-0808">Transferase</keyword>
<keyword evidence="7 8" id="KW-0472">Membrane</keyword>
<dbReference type="AlphaFoldDB" id="A0A382HWA0"/>
<dbReference type="Pfam" id="PF00535">
    <property type="entry name" value="Glycos_transf_2"/>
    <property type="match status" value="1"/>
</dbReference>
<dbReference type="InterPro" id="IPR001173">
    <property type="entry name" value="Glyco_trans_2-like"/>
</dbReference>
<proteinExistence type="predicted"/>
<evidence type="ECO:0000256" key="6">
    <source>
        <dbReference type="ARBA" id="ARBA00022989"/>
    </source>
</evidence>
<dbReference type="CDD" id="cd04179">
    <property type="entry name" value="DPM_DPG-synthase_like"/>
    <property type="match status" value="1"/>
</dbReference>
<keyword evidence="5" id="KW-0448">Lipopolysaccharide biosynthesis</keyword>
<dbReference type="PANTHER" id="PTHR48090:SF3">
    <property type="entry name" value="UNDECAPRENYL-PHOSPHATE 4-DEOXY-4-FORMAMIDO-L-ARABINOSE TRANSFERASE"/>
    <property type="match status" value="1"/>
</dbReference>
<reference evidence="10" key="1">
    <citation type="submission" date="2018-05" db="EMBL/GenBank/DDBJ databases">
        <authorList>
            <person name="Lanie J.A."/>
            <person name="Ng W.-L."/>
            <person name="Kazmierczak K.M."/>
            <person name="Andrzejewski T.M."/>
            <person name="Davidsen T.M."/>
            <person name="Wayne K.J."/>
            <person name="Tettelin H."/>
            <person name="Glass J.I."/>
            <person name="Rusch D."/>
            <person name="Podicherti R."/>
            <person name="Tsui H.-C.T."/>
            <person name="Winkler M.E."/>
        </authorList>
    </citation>
    <scope>NUCLEOTIDE SEQUENCE</scope>
</reference>
<evidence type="ECO:0000256" key="2">
    <source>
        <dbReference type="ARBA" id="ARBA00022676"/>
    </source>
</evidence>
<dbReference type="GO" id="GO:0009103">
    <property type="term" value="P:lipopolysaccharide biosynthetic process"/>
    <property type="evidence" value="ECO:0007669"/>
    <property type="project" value="UniProtKB-KW"/>
</dbReference>
<evidence type="ECO:0000256" key="5">
    <source>
        <dbReference type="ARBA" id="ARBA00022985"/>
    </source>
</evidence>
<organism evidence="10">
    <name type="scientific">marine metagenome</name>
    <dbReference type="NCBI Taxonomy" id="408172"/>
    <lineage>
        <taxon>unclassified sequences</taxon>
        <taxon>metagenomes</taxon>
        <taxon>ecological metagenomes</taxon>
    </lineage>
</organism>
<dbReference type="InterPro" id="IPR050256">
    <property type="entry name" value="Glycosyltransferase_2"/>
</dbReference>
<dbReference type="PANTHER" id="PTHR48090">
    <property type="entry name" value="UNDECAPRENYL-PHOSPHATE 4-DEOXY-4-FORMAMIDO-L-ARABINOSE TRANSFERASE-RELATED"/>
    <property type="match status" value="1"/>
</dbReference>
<keyword evidence="2" id="KW-0328">Glycosyltransferase</keyword>
<accession>A0A382HWA0</accession>
<dbReference type="EMBL" id="UINC01063590">
    <property type="protein sequence ID" value="SVB91372.1"/>
    <property type="molecule type" value="Genomic_DNA"/>
</dbReference>
<evidence type="ECO:0000313" key="10">
    <source>
        <dbReference type="EMBL" id="SVB91372.1"/>
    </source>
</evidence>
<feature type="transmembrane region" description="Helical" evidence="8">
    <location>
        <begin position="234"/>
        <end position="256"/>
    </location>
</feature>
<dbReference type="Gene3D" id="3.90.550.10">
    <property type="entry name" value="Spore Coat Polysaccharide Biosynthesis Protein SpsA, Chain A"/>
    <property type="match status" value="1"/>
</dbReference>
<dbReference type="GO" id="GO:0016757">
    <property type="term" value="F:glycosyltransferase activity"/>
    <property type="evidence" value="ECO:0007669"/>
    <property type="project" value="UniProtKB-KW"/>
</dbReference>
<protein>
    <recommendedName>
        <fullName evidence="9">Glycosyltransferase 2-like domain-containing protein</fullName>
    </recommendedName>
</protein>
<evidence type="ECO:0000256" key="3">
    <source>
        <dbReference type="ARBA" id="ARBA00022679"/>
    </source>
</evidence>
<evidence type="ECO:0000256" key="8">
    <source>
        <dbReference type="SAM" id="Phobius"/>
    </source>
</evidence>
<keyword evidence="6 8" id="KW-1133">Transmembrane helix</keyword>
<keyword evidence="1" id="KW-1003">Cell membrane</keyword>
<evidence type="ECO:0000259" key="9">
    <source>
        <dbReference type="Pfam" id="PF00535"/>
    </source>
</evidence>
<dbReference type="InterPro" id="IPR029044">
    <property type="entry name" value="Nucleotide-diphossugar_trans"/>
</dbReference>
<evidence type="ECO:0000256" key="4">
    <source>
        <dbReference type="ARBA" id="ARBA00022692"/>
    </source>
</evidence>
<gene>
    <name evidence="10" type="ORF">METZ01_LOCUS244226</name>
</gene>
<feature type="transmembrane region" description="Helical" evidence="8">
    <location>
        <begin position="268"/>
        <end position="289"/>
    </location>
</feature>